<evidence type="ECO:0000313" key="3">
    <source>
        <dbReference type="EMBL" id="SHN07245.1"/>
    </source>
</evidence>
<proteinExistence type="inferred from homology"/>
<sequence>MFFKDKTILVIGGTGTIGTSVVKEILKDSPKKIKIFSRDEYKQHQVREMFGHHNAIHFLIGDIRDASRVEEVMSNVDYVLHLAAMKRVDACEENPMEAVETNIVGSANVRNAAIKKNVKKVIFTSSDKAISPTNTYGATKLIAERLLANPSSSSTKFASVRFGNVMGSRGSVIPLFQEQIKMNQKITITDPKMTRFMMTLSQATSLTLQALKESKGGEVFVLKMPVIRLGDLADLLIQHSGSPVTTEYIGLKPGEKMYEELMTYDESQQAWELEDMFVIPSESARVYPDSKKVKHGTYRSNDQEVVTKEQLQQLLLEAGFLEKR</sequence>
<dbReference type="SUPFAM" id="SSF51735">
    <property type="entry name" value="NAD(P)-binding Rossmann-fold domains"/>
    <property type="match status" value="1"/>
</dbReference>
<dbReference type="PANTHER" id="PTHR43318:SF2">
    <property type="entry name" value="UDP-N-ACETYLGLUCOSAMINE 4,6-DEHYDRATASE (INVERTING)"/>
    <property type="match status" value="1"/>
</dbReference>
<dbReference type="STRING" id="1027249.SAMN05216179_1749"/>
<comment type="similarity">
    <text evidence="1">Belongs to the polysaccharide synthase family.</text>
</comment>
<dbReference type="OrthoDB" id="9803111at2"/>
<dbReference type="InterPro" id="IPR003869">
    <property type="entry name" value="Polysac_CapD-like"/>
</dbReference>
<dbReference type="RefSeq" id="WP_073201474.1">
    <property type="nucleotide sequence ID" value="NZ_FRCZ01000003.1"/>
</dbReference>
<dbReference type="EMBL" id="FRCZ01000003">
    <property type="protein sequence ID" value="SHN07245.1"/>
    <property type="molecule type" value="Genomic_DNA"/>
</dbReference>
<name>A0A1M7NTA3_9BACI</name>
<dbReference type="InterPro" id="IPR051203">
    <property type="entry name" value="Polysaccharide_Synthase-Rel"/>
</dbReference>
<dbReference type="InterPro" id="IPR036291">
    <property type="entry name" value="NAD(P)-bd_dom_sf"/>
</dbReference>
<dbReference type="Gene3D" id="3.40.50.720">
    <property type="entry name" value="NAD(P)-binding Rossmann-like Domain"/>
    <property type="match status" value="1"/>
</dbReference>
<dbReference type="Pfam" id="PF02719">
    <property type="entry name" value="Polysacc_synt_2"/>
    <property type="match status" value="1"/>
</dbReference>
<keyword evidence="4" id="KW-1185">Reference proteome</keyword>
<reference evidence="3 4" key="1">
    <citation type="submission" date="2016-11" db="EMBL/GenBank/DDBJ databases">
        <authorList>
            <person name="Jaros S."/>
            <person name="Januszkiewicz K."/>
            <person name="Wedrychowicz H."/>
        </authorList>
    </citation>
    <scope>NUCLEOTIDE SEQUENCE [LARGE SCALE GENOMIC DNA]</scope>
    <source>
        <strain evidence="3 4">CGMCC 1.10681</strain>
    </source>
</reference>
<evidence type="ECO:0000256" key="1">
    <source>
        <dbReference type="ARBA" id="ARBA00007430"/>
    </source>
</evidence>
<accession>A0A1M7NTA3</accession>
<evidence type="ECO:0000259" key="2">
    <source>
        <dbReference type="Pfam" id="PF02719"/>
    </source>
</evidence>
<gene>
    <name evidence="3" type="ORF">SAMN05216179_1749</name>
</gene>
<dbReference type="CDD" id="cd05237">
    <property type="entry name" value="UDP_invert_4-6DH_SDR_e"/>
    <property type="match status" value="1"/>
</dbReference>
<dbReference type="Proteomes" id="UP000184184">
    <property type="component" value="Unassembled WGS sequence"/>
</dbReference>
<organism evidence="3 4">
    <name type="scientific">Gracilibacillus kekensis</name>
    <dbReference type="NCBI Taxonomy" id="1027249"/>
    <lineage>
        <taxon>Bacteria</taxon>
        <taxon>Bacillati</taxon>
        <taxon>Bacillota</taxon>
        <taxon>Bacilli</taxon>
        <taxon>Bacillales</taxon>
        <taxon>Bacillaceae</taxon>
        <taxon>Gracilibacillus</taxon>
    </lineage>
</organism>
<dbReference type="PANTHER" id="PTHR43318">
    <property type="entry name" value="UDP-N-ACETYLGLUCOSAMINE 4,6-DEHYDRATASE"/>
    <property type="match status" value="1"/>
</dbReference>
<feature type="domain" description="Polysaccharide biosynthesis protein CapD-like" evidence="2">
    <location>
        <begin position="8"/>
        <end position="279"/>
    </location>
</feature>
<evidence type="ECO:0000313" key="4">
    <source>
        <dbReference type="Proteomes" id="UP000184184"/>
    </source>
</evidence>
<protein>
    <submittedName>
        <fullName evidence="3">Polysaccharide biosynthesis protein</fullName>
    </submittedName>
</protein>
<dbReference type="AlphaFoldDB" id="A0A1M7NTA3"/>